<dbReference type="RefSeq" id="WP_348518426.1">
    <property type="nucleotide sequence ID" value="NZ_CP155620.1"/>
</dbReference>
<dbReference type="InterPro" id="IPR054018">
    <property type="entry name" value="HdrB-like_C"/>
</dbReference>
<accession>A0AAU7E6Z4</accession>
<dbReference type="AlphaFoldDB" id="A0AAU7E6Z4"/>
<dbReference type="InterPro" id="IPR012675">
    <property type="entry name" value="Beta-grasp_dom_sf"/>
</dbReference>
<dbReference type="Gene3D" id="3.40.50.11810">
    <property type="match status" value="1"/>
</dbReference>
<organism evidence="3">
    <name type="scientific">Campylobacter sp. CCS1377</name>
    <dbReference type="NCBI Taxonomy" id="3158229"/>
    <lineage>
        <taxon>Bacteria</taxon>
        <taxon>Pseudomonadati</taxon>
        <taxon>Campylobacterota</taxon>
        <taxon>Epsilonproteobacteria</taxon>
        <taxon>Campylobacterales</taxon>
        <taxon>Campylobacteraceae</taxon>
        <taxon>Campylobacter</taxon>
    </lineage>
</organism>
<dbReference type="Pfam" id="PF18712">
    <property type="entry name" value="DUF5644"/>
    <property type="match status" value="1"/>
</dbReference>
<dbReference type="InterPro" id="IPR041543">
    <property type="entry name" value="DUF5644"/>
</dbReference>
<reference evidence="3" key="1">
    <citation type="submission" date="2024-05" db="EMBL/GenBank/DDBJ databases">
        <title>Campylobacter coli isolated from environmental waters in Slovenia.</title>
        <authorList>
            <person name="Zautner A.E."/>
            <person name="Bunk B."/>
            <person name="Riedel T."/>
            <person name="Sproeer C."/>
        </authorList>
    </citation>
    <scope>NUCLEOTIDE SEQUENCE</scope>
    <source>
        <strain evidence="3">CCS1377</strain>
    </source>
</reference>
<dbReference type="Gene3D" id="1.10.1060.20">
    <property type="match status" value="1"/>
</dbReference>
<gene>
    <name evidence="3" type="ORF">AAH949_07870</name>
</gene>
<evidence type="ECO:0000259" key="2">
    <source>
        <dbReference type="Pfam" id="PF22196"/>
    </source>
</evidence>
<dbReference type="Gene3D" id="3.10.20.30">
    <property type="match status" value="1"/>
</dbReference>
<dbReference type="EMBL" id="CP155620">
    <property type="protein sequence ID" value="XBJ28993.1"/>
    <property type="molecule type" value="Genomic_DNA"/>
</dbReference>
<protein>
    <submittedName>
        <fullName evidence="3">DUF5644 domain-containing protein</fullName>
    </submittedName>
</protein>
<dbReference type="Pfam" id="PF22196">
    <property type="entry name" value="HdrB-like_C"/>
    <property type="match status" value="1"/>
</dbReference>
<feature type="domain" description="HdrB-like C-terminal" evidence="2">
    <location>
        <begin position="271"/>
        <end position="333"/>
    </location>
</feature>
<evidence type="ECO:0000259" key="1">
    <source>
        <dbReference type="Pfam" id="PF18712"/>
    </source>
</evidence>
<feature type="domain" description="DUF5644" evidence="1">
    <location>
        <begin position="114"/>
        <end position="183"/>
    </location>
</feature>
<evidence type="ECO:0000313" key="3">
    <source>
        <dbReference type="EMBL" id="XBJ28993.1"/>
    </source>
</evidence>
<sequence>MKSLQLRLFRFDQSKDYESYYKPYVYDDYEKFNTLYDLFLGVQEDDIYFDFEKNQNAYIFVNKTPMQLCASLKYIVQKFGLELVLEPLSTKRAKKDFIFDKSDFLAKFDHVASLVSSEDKRLYENLEHFYYTSEILAFHPEYMGDALFYFVFEMIEKYPDKKMKFLKIISDTEKGIFYHIKGDDIQLESAILSLQEEILKLNMFDEKLLNPDKKIKHKENNCQKKEFENIKHYFENFNIGCYGFKPCEGLKTQLLAKFIDFENADKNSGYELLNLDSELAYKMAANIVLDAYDSGCDFLVVDKVKDFYMFDTCAKKLMQVSGRNFEDFYILNRMEFLGLIQGIQNPSLKEHCLKVSLV</sequence>
<name>A0AAU7E6Z4_9BACT</name>
<proteinExistence type="predicted"/>